<evidence type="ECO:0000313" key="4">
    <source>
        <dbReference type="EMBL" id="MFC7433574.1"/>
    </source>
</evidence>
<sequence length="193" mass="20985">MALAAASSLSLMACDGPVSSGSSFKGIDITGADYARGFTLTDFHGQARSLADFRGKVVMLYFGFVQCPDVCPTALTRAAAVMQQLGPLATDLQVIFITVDPERDTPDLLREYLASFHPSFLALTGSADQIKAAADEFRVYFKKVPTGSSYTMDHTALSYLFDRQGRIRVVLRHEQTADDYAADIRQLLAMPSA</sequence>
<protein>
    <submittedName>
        <fullName evidence="4">SCO family protein</fullName>
    </submittedName>
</protein>
<keyword evidence="5" id="KW-1185">Reference proteome</keyword>
<dbReference type="InterPro" id="IPR036249">
    <property type="entry name" value="Thioredoxin-like_sf"/>
</dbReference>
<accession>A0ABW2R519</accession>
<dbReference type="PANTHER" id="PTHR12151">
    <property type="entry name" value="ELECTRON TRANSPORT PROTIN SCO1/SENC FAMILY MEMBER"/>
    <property type="match status" value="1"/>
</dbReference>
<name>A0ABW2R519_9BURK</name>
<gene>
    <name evidence="4" type="ORF">ACFQNJ_03520</name>
</gene>
<dbReference type="InterPro" id="IPR003782">
    <property type="entry name" value="SCO1/SenC"/>
</dbReference>
<dbReference type="CDD" id="cd02968">
    <property type="entry name" value="SCO"/>
    <property type="match status" value="1"/>
</dbReference>
<organism evidence="4 5">
    <name type="scientific">Hydrogenophaga bisanensis</name>
    <dbReference type="NCBI Taxonomy" id="439611"/>
    <lineage>
        <taxon>Bacteria</taxon>
        <taxon>Pseudomonadati</taxon>
        <taxon>Pseudomonadota</taxon>
        <taxon>Betaproteobacteria</taxon>
        <taxon>Burkholderiales</taxon>
        <taxon>Comamonadaceae</taxon>
        <taxon>Hydrogenophaga</taxon>
    </lineage>
</organism>
<reference evidence="5" key="1">
    <citation type="journal article" date="2019" name="Int. J. Syst. Evol. Microbiol.">
        <title>The Global Catalogue of Microorganisms (GCM) 10K type strain sequencing project: providing services to taxonomists for standard genome sequencing and annotation.</title>
        <authorList>
            <consortium name="The Broad Institute Genomics Platform"/>
            <consortium name="The Broad Institute Genome Sequencing Center for Infectious Disease"/>
            <person name="Wu L."/>
            <person name="Ma J."/>
        </authorList>
    </citation>
    <scope>NUCLEOTIDE SEQUENCE [LARGE SCALE GENOMIC DNA]</scope>
    <source>
        <strain evidence="5">CCUG 54518</strain>
    </source>
</reference>
<evidence type="ECO:0000259" key="3">
    <source>
        <dbReference type="PROSITE" id="PS51352"/>
    </source>
</evidence>
<dbReference type="InterPro" id="IPR013766">
    <property type="entry name" value="Thioredoxin_domain"/>
</dbReference>
<feature type="domain" description="Thioredoxin" evidence="3">
    <location>
        <begin position="29"/>
        <end position="189"/>
    </location>
</feature>
<comment type="similarity">
    <text evidence="1">Belongs to the SCO1/2 family.</text>
</comment>
<evidence type="ECO:0000256" key="2">
    <source>
        <dbReference type="ARBA" id="ARBA00023008"/>
    </source>
</evidence>
<dbReference type="EMBL" id="JBHTBX010000002">
    <property type="protein sequence ID" value="MFC7433574.1"/>
    <property type="molecule type" value="Genomic_DNA"/>
</dbReference>
<dbReference type="PANTHER" id="PTHR12151:SF25">
    <property type="entry name" value="LINALOOL DEHYDRATASE_ISOMERASE DOMAIN-CONTAINING PROTEIN"/>
    <property type="match status" value="1"/>
</dbReference>
<comment type="caution">
    <text evidence="4">The sequence shown here is derived from an EMBL/GenBank/DDBJ whole genome shotgun (WGS) entry which is preliminary data.</text>
</comment>
<keyword evidence="2" id="KW-0186">Copper</keyword>
<dbReference type="SUPFAM" id="SSF52833">
    <property type="entry name" value="Thioredoxin-like"/>
    <property type="match status" value="1"/>
</dbReference>
<dbReference type="Proteomes" id="UP001596495">
    <property type="component" value="Unassembled WGS sequence"/>
</dbReference>
<evidence type="ECO:0000256" key="1">
    <source>
        <dbReference type="ARBA" id="ARBA00010996"/>
    </source>
</evidence>
<proteinExistence type="inferred from homology"/>
<dbReference type="Pfam" id="PF02630">
    <property type="entry name" value="SCO1-SenC"/>
    <property type="match status" value="1"/>
</dbReference>
<dbReference type="PROSITE" id="PS51352">
    <property type="entry name" value="THIOREDOXIN_2"/>
    <property type="match status" value="1"/>
</dbReference>
<dbReference type="RefSeq" id="WP_382253869.1">
    <property type="nucleotide sequence ID" value="NZ_JBHTBX010000002.1"/>
</dbReference>
<dbReference type="Gene3D" id="3.40.30.10">
    <property type="entry name" value="Glutaredoxin"/>
    <property type="match status" value="1"/>
</dbReference>
<evidence type="ECO:0000313" key="5">
    <source>
        <dbReference type="Proteomes" id="UP001596495"/>
    </source>
</evidence>